<dbReference type="Gene3D" id="1.10.1760.20">
    <property type="match status" value="1"/>
</dbReference>
<keyword evidence="1" id="KW-0472">Membrane</keyword>
<comment type="caution">
    <text evidence="2">The sequence shown here is derived from an EMBL/GenBank/DDBJ whole genome shotgun (WGS) entry which is preliminary data.</text>
</comment>
<dbReference type="EMBL" id="AZFJ01000006">
    <property type="protein sequence ID" value="KRL88195.1"/>
    <property type="molecule type" value="Genomic_DNA"/>
</dbReference>
<dbReference type="Pfam" id="PF07155">
    <property type="entry name" value="ECF-ribofla_trS"/>
    <property type="match status" value="1"/>
</dbReference>
<gene>
    <name evidence="2" type="ORF">FC50_GL000052</name>
</gene>
<protein>
    <recommendedName>
        <fullName evidence="4">ECF transporter S component</fullName>
    </recommendedName>
</protein>
<evidence type="ECO:0008006" key="4">
    <source>
        <dbReference type="Google" id="ProtNLM"/>
    </source>
</evidence>
<dbReference type="AlphaFoldDB" id="A0A0R1UAR2"/>
<dbReference type="GO" id="GO:0022857">
    <property type="term" value="F:transmembrane transporter activity"/>
    <property type="evidence" value="ECO:0007669"/>
    <property type="project" value="InterPro"/>
</dbReference>
<feature type="transmembrane region" description="Helical" evidence="1">
    <location>
        <begin position="111"/>
        <end position="130"/>
    </location>
</feature>
<proteinExistence type="predicted"/>
<keyword evidence="1" id="KW-1133">Transmembrane helix</keyword>
<dbReference type="STRING" id="1423783.FC50_GL000052"/>
<feature type="transmembrane region" description="Helical" evidence="1">
    <location>
        <begin position="46"/>
        <end position="65"/>
    </location>
</feature>
<dbReference type="Proteomes" id="UP000051922">
    <property type="component" value="Unassembled WGS sequence"/>
</dbReference>
<keyword evidence="3" id="KW-1185">Reference proteome</keyword>
<evidence type="ECO:0000313" key="2">
    <source>
        <dbReference type="EMBL" id="KRL88195.1"/>
    </source>
</evidence>
<organism evidence="2 3">
    <name type="scientific">Lacticaseibacillus pantheris DSM 15945 = JCM 12539 = NBRC 106106</name>
    <dbReference type="NCBI Taxonomy" id="1423783"/>
    <lineage>
        <taxon>Bacteria</taxon>
        <taxon>Bacillati</taxon>
        <taxon>Bacillota</taxon>
        <taxon>Bacilli</taxon>
        <taxon>Lactobacillales</taxon>
        <taxon>Lactobacillaceae</taxon>
        <taxon>Lacticaseibacillus</taxon>
    </lineage>
</organism>
<reference evidence="2 3" key="1">
    <citation type="journal article" date="2015" name="Genome Announc.">
        <title>Expanding the biotechnology potential of lactobacilli through comparative genomics of 213 strains and associated genera.</title>
        <authorList>
            <person name="Sun Z."/>
            <person name="Harris H.M."/>
            <person name="McCann A."/>
            <person name="Guo C."/>
            <person name="Argimon S."/>
            <person name="Zhang W."/>
            <person name="Yang X."/>
            <person name="Jeffery I.B."/>
            <person name="Cooney J.C."/>
            <person name="Kagawa T.F."/>
            <person name="Liu W."/>
            <person name="Song Y."/>
            <person name="Salvetti E."/>
            <person name="Wrobel A."/>
            <person name="Rasinkangas P."/>
            <person name="Parkhill J."/>
            <person name="Rea M.C."/>
            <person name="O'Sullivan O."/>
            <person name="Ritari J."/>
            <person name="Douillard F.P."/>
            <person name="Paul Ross R."/>
            <person name="Yang R."/>
            <person name="Briner A.E."/>
            <person name="Felis G.E."/>
            <person name="de Vos W.M."/>
            <person name="Barrangou R."/>
            <person name="Klaenhammer T.R."/>
            <person name="Caufield P.W."/>
            <person name="Cui Y."/>
            <person name="Zhang H."/>
            <person name="O'Toole P.W."/>
        </authorList>
    </citation>
    <scope>NUCLEOTIDE SEQUENCE [LARGE SCALE GENOMIC DNA]</scope>
    <source>
        <strain evidence="2 3">DSM 15945</strain>
    </source>
</reference>
<evidence type="ECO:0000313" key="3">
    <source>
        <dbReference type="Proteomes" id="UP000051922"/>
    </source>
</evidence>
<feature type="transmembrane region" description="Helical" evidence="1">
    <location>
        <begin position="142"/>
        <end position="164"/>
    </location>
</feature>
<keyword evidence="1" id="KW-0812">Transmembrane</keyword>
<name>A0A0R1UAR2_9LACO</name>
<feature type="transmembrane region" description="Helical" evidence="1">
    <location>
        <begin position="17"/>
        <end position="34"/>
    </location>
</feature>
<accession>A0A0R1UAR2</accession>
<feature type="transmembrane region" description="Helical" evidence="1">
    <location>
        <begin position="72"/>
        <end position="91"/>
    </location>
</feature>
<sequence>MMPLVIWWGWRIGDRQYLAVSLIMLVLALVPFFMVFEDRRPQTRELMVIAVLIALGVAGRGALFMFPQVKPVAAIVIISGISFGPETGFLVGSMTALVSNLFFTQGPWTPWQMFAFGMIGLAAGLFYRWGWLRTHRVALSTFGFMSIFCIYGLIMNPAALLMFTTTPTWKGLLAVYISGAPMDAVHAISTFMFLWVLARPMLTRLERVKVKYGLINRDA</sequence>
<dbReference type="PATRIC" id="fig|1423783.4.peg.59"/>
<feature type="transmembrane region" description="Helical" evidence="1">
    <location>
        <begin position="184"/>
        <end position="202"/>
    </location>
</feature>
<dbReference type="InterPro" id="IPR009825">
    <property type="entry name" value="ECF_substrate-spec-like"/>
</dbReference>
<evidence type="ECO:0000256" key="1">
    <source>
        <dbReference type="SAM" id="Phobius"/>
    </source>
</evidence>